<accession>A0AAV8CCV4</accession>
<dbReference type="AlphaFoldDB" id="A0AAV8CCV4"/>
<feature type="compositionally biased region" description="Low complexity" evidence="6">
    <location>
        <begin position="204"/>
        <end position="225"/>
    </location>
</feature>
<keyword evidence="4 7" id="KW-1133">Transmembrane helix</keyword>
<feature type="transmembrane region" description="Helical" evidence="7">
    <location>
        <begin position="259"/>
        <end position="280"/>
    </location>
</feature>
<feature type="compositionally biased region" description="Basic and acidic residues" evidence="6">
    <location>
        <begin position="26"/>
        <end position="36"/>
    </location>
</feature>
<comment type="caution">
    <text evidence="8">The sequence shown here is derived from an EMBL/GenBank/DDBJ whole genome shotgun (WGS) entry which is preliminary data.</text>
</comment>
<dbReference type="PANTHER" id="PTHR31113:SF5">
    <property type="entry name" value="OS04G0405700 PROTEIN"/>
    <property type="match status" value="1"/>
</dbReference>
<evidence type="ECO:0000256" key="2">
    <source>
        <dbReference type="ARBA" id="ARBA00009074"/>
    </source>
</evidence>
<dbReference type="GO" id="GO:0016020">
    <property type="term" value="C:membrane"/>
    <property type="evidence" value="ECO:0007669"/>
    <property type="project" value="UniProtKB-SubCell"/>
</dbReference>
<evidence type="ECO:0000256" key="1">
    <source>
        <dbReference type="ARBA" id="ARBA00004370"/>
    </source>
</evidence>
<evidence type="ECO:0000313" key="8">
    <source>
        <dbReference type="EMBL" id="KAJ4753031.1"/>
    </source>
</evidence>
<keyword evidence="5 7" id="KW-0472">Membrane</keyword>
<dbReference type="PANTHER" id="PTHR31113">
    <property type="entry name" value="UPF0496 PROTEIN 3-RELATED"/>
    <property type="match status" value="1"/>
</dbReference>
<gene>
    <name evidence="8" type="ORF">LUZ62_087436</name>
</gene>
<protein>
    <submittedName>
        <fullName evidence="8">Uncharacterized protein</fullName>
    </submittedName>
</protein>
<feature type="region of interest" description="Disordered" evidence="6">
    <location>
        <begin position="203"/>
        <end position="226"/>
    </location>
</feature>
<comment type="similarity">
    <text evidence="2">Belongs to the UPF0496 family.</text>
</comment>
<dbReference type="Proteomes" id="UP001140206">
    <property type="component" value="Chromosome 5"/>
</dbReference>
<evidence type="ECO:0000313" key="9">
    <source>
        <dbReference type="Proteomes" id="UP001140206"/>
    </source>
</evidence>
<reference evidence="8" key="1">
    <citation type="submission" date="2022-08" db="EMBL/GenBank/DDBJ databases">
        <authorList>
            <person name="Marques A."/>
        </authorList>
    </citation>
    <scope>NUCLEOTIDE SEQUENCE</scope>
    <source>
        <strain evidence="8">RhyPub2mFocal</strain>
        <tissue evidence="8">Leaves</tissue>
    </source>
</reference>
<dbReference type="EMBL" id="JAMFTS010000005">
    <property type="protein sequence ID" value="KAJ4753031.1"/>
    <property type="molecule type" value="Genomic_DNA"/>
</dbReference>
<sequence>MASSSSKPGTVASPPLSSSELEEEPERNTNRGKRPEITIVPRSGTPTSSASAASPSPTINLSREYTLAIQTASYQEIWAKIHRVDDADLGADDAEDESEGPTIAHVLQPDRASVEEIMRTAPDTRMTRLISNYLESSEQTSVVCLSLQGSVARARTLYDPIGELLDLIPISGTSTNMVVDLTPALCNKAFDVFVEFDGIENPFSSPSSSSADVNGSSSTSTRTNSQFQGMKGSFLELKQQLDVKLHKARRKNRILRRTTRGSGICLIACTTGLTVVGLVLASHIMAALVAGSACILGGSCCDWVAMHGMKEDMDRLDAAARNTYALNNDLDTIERLVARVHETIEDDKKLMRLGIAGGRGQRHPIEHVLRYLRKNHRSLLQQLLELDEHICLYFASVNRVRSLLLQHIHQSQS</sequence>
<keyword evidence="9" id="KW-1185">Reference proteome</keyword>
<feature type="region of interest" description="Disordered" evidence="6">
    <location>
        <begin position="1"/>
        <end position="57"/>
    </location>
</feature>
<evidence type="ECO:0000256" key="7">
    <source>
        <dbReference type="SAM" id="Phobius"/>
    </source>
</evidence>
<evidence type="ECO:0000256" key="5">
    <source>
        <dbReference type="ARBA" id="ARBA00023136"/>
    </source>
</evidence>
<feature type="compositionally biased region" description="Low complexity" evidence="6">
    <location>
        <begin position="45"/>
        <end position="57"/>
    </location>
</feature>
<evidence type="ECO:0000256" key="4">
    <source>
        <dbReference type="ARBA" id="ARBA00022989"/>
    </source>
</evidence>
<proteinExistence type="inferred from homology"/>
<feature type="transmembrane region" description="Helical" evidence="7">
    <location>
        <begin position="286"/>
        <end position="305"/>
    </location>
</feature>
<keyword evidence="3 7" id="KW-0812">Transmembrane</keyword>
<comment type="subcellular location">
    <subcellularLocation>
        <location evidence="1">Membrane</location>
    </subcellularLocation>
</comment>
<evidence type="ECO:0000256" key="6">
    <source>
        <dbReference type="SAM" id="MobiDB-lite"/>
    </source>
</evidence>
<dbReference type="InterPro" id="IPR007749">
    <property type="entry name" value="DUF677"/>
</dbReference>
<evidence type="ECO:0000256" key="3">
    <source>
        <dbReference type="ARBA" id="ARBA00022692"/>
    </source>
</evidence>
<name>A0AAV8CCV4_9POAL</name>
<organism evidence="8 9">
    <name type="scientific">Rhynchospora pubera</name>
    <dbReference type="NCBI Taxonomy" id="906938"/>
    <lineage>
        <taxon>Eukaryota</taxon>
        <taxon>Viridiplantae</taxon>
        <taxon>Streptophyta</taxon>
        <taxon>Embryophyta</taxon>
        <taxon>Tracheophyta</taxon>
        <taxon>Spermatophyta</taxon>
        <taxon>Magnoliopsida</taxon>
        <taxon>Liliopsida</taxon>
        <taxon>Poales</taxon>
        <taxon>Cyperaceae</taxon>
        <taxon>Cyperoideae</taxon>
        <taxon>Rhynchosporeae</taxon>
        <taxon>Rhynchospora</taxon>
    </lineage>
</organism>